<gene>
    <name evidence="4" type="ORF">B1A_11737</name>
</gene>
<dbReference type="AlphaFoldDB" id="T1A5K9"/>
<proteinExistence type="predicted"/>
<sequence>EKMYDVSYTNPFITQNGVSQTLSLSYNDSTQFVSSSSQFNSKTINLGPEWSYPITEFQYLSFGASFEDAQLLTSSLGSSEQAVQWVQQNGNPYTDLVHEDYANNEYELFGTNYYDTQLLLGYQFDDRNRTLFATRGQRFAVNGTVTIPGSGPVQYFVASLDYQLYVPLWRHFILSFYERTDYG</sequence>
<dbReference type="EMBL" id="AUZX01008431">
    <property type="protein sequence ID" value="EQD55931.1"/>
    <property type="molecule type" value="Genomic_DNA"/>
</dbReference>
<feature type="non-terminal residue" evidence="4">
    <location>
        <position position="1"/>
    </location>
</feature>
<protein>
    <submittedName>
        <fullName evidence="4">Outer membrane protein assembly factor YaeT</fullName>
    </submittedName>
</protein>
<name>T1A5K9_9ZZZZ</name>
<organism evidence="4">
    <name type="scientific">mine drainage metagenome</name>
    <dbReference type="NCBI Taxonomy" id="410659"/>
    <lineage>
        <taxon>unclassified sequences</taxon>
        <taxon>metagenomes</taxon>
        <taxon>ecological metagenomes</taxon>
    </lineage>
</organism>
<evidence type="ECO:0000256" key="1">
    <source>
        <dbReference type="ARBA" id="ARBA00004370"/>
    </source>
</evidence>
<dbReference type="Gene3D" id="2.40.160.50">
    <property type="entry name" value="membrane protein fhac: a member of the omp85/tpsb transporter family"/>
    <property type="match status" value="1"/>
</dbReference>
<reference evidence="4" key="2">
    <citation type="journal article" date="2014" name="ISME J.">
        <title>Microbial stratification in low pH oxic and suboxic macroscopic growths along an acid mine drainage.</title>
        <authorList>
            <person name="Mendez-Garcia C."/>
            <person name="Mesa V."/>
            <person name="Sprenger R.R."/>
            <person name="Richter M."/>
            <person name="Diez M.S."/>
            <person name="Solano J."/>
            <person name="Bargiela R."/>
            <person name="Golyshina O.V."/>
            <person name="Manteca A."/>
            <person name="Ramos J.L."/>
            <person name="Gallego J.R."/>
            <person name="Llorente I."/>
            <person name="Martins Dos Santos V.A."/>
            <person name="Jensen O.N."/>
            <person name="Pelaez A.I."/>
            <person name="Sanchez J."/>
            <person name="Ferrer M."/>
        </authorList>
    </citation>
    <scope>NUCLEOTIDE SEQUENCE</scope>
</reference>
<evidence type="ECO:0000256" key="2">
    <source>
        <dbReference type="ARBA" id="ARBA00023136"/>
    </source>
</evidence>
<reference evidence="4" key="1">
    <citation type="submission" date="2013-08" db="EMBL/GenBank/DDBJ databases">
        <authorList>
            <person name="Mendez C."/>
            <person name="Richter M."/>
            <person name="Ferrer M."/>
            <person name="Sanchez J."/>
        </authorList>
    </citation>
    <scope>NUCLEOTIDE SEQUENCE</scope>
</reference>
<feature type="domain" description="Bacterial surface antigen (D15)" evidence="3">
    <location>
        <begin position="3"/>
        <end position="174"/>
    </location>
</feature>
<dbReference type="InterPro" id="IPR000184">
    <property type="entry name" value="Bac_surfAg_D15"/>
</dbReference>
<dbReference type="Pfam" id="PF01103">
    <property type="entry name" value="Omp85"/>
    <property type="match status" value="1"/>
</dbReference>
<comment type="subcellular location">
    <subcellularLocation>
        <location evidence="1">Membrane</location>
    </subcellularLocation>
</comment>
<evidence type="ECO:0000259" key="3">
    <source>
        <dbReference type="Pfam" id="PF01103"/>
    </source>
</evidence>
<feature type="non-terminal residue" evidence="4">
    <location>
        <position position="183"/>
    </location>
</feature>
<keyword evidence="2" id="KW-0472">Membrane</keyword>
<accession>T1A5K9</accession>
<dbReference type="GO" id="GO:0019867">
    <property type="term" value="C:outer membrane"/>
    <property type="evidence" value="ECO:0007669"/>
    <property type="project" value="InterPro"/>
</dbReference>
<evidence type="ECO:0000313" key="4">
    <source>
        <dbReference type="EMBL" id="EQD55931.1"/>
    </source>
</evidence>
<comment type="caution">
    <text evidence="4">The sequence shown here is derived from an EMBL/GenBank/DDBJ whole genome shotgun (WGS) entry which is preliminary data.</text>
</comment>